<name>A0A0L7LUK0_OPEBR</name>
<gene>
    <name evidence="2" type="ORF">OBRU01_01568</name>
</gene>
<organism evidence="2 3">
    <name type="scientific">Operophtera brumata</name>
    <name type="common">Winter moth</name>
    <name type="synonym">Phalaena brumata</name>
    <dbReference type="NCBI Taxonomy" id="104452"/>
    <lineage>
        <taxon>Eukaryota</taxon>
        <taxon>Metazoa</taxon>
        <taxon>Ecdysozoa</taxon>
        <taxon>Arthropoda</taxon>
        <taxon>Hexapoda</taxon>
        <taxon>Insecta</taxon>
        <taxon>Pterygota</taxon>
        <taxon>Neoptera</taxon>
        <taxon>Endopterygota</taxon>
        <taxon>Lepidoptera</taxon>
        <taxon>Glossata</taxon>
        <taxon>Ditrysia</taxon>
        <taxon>Geometroidea</taxon>
        <taxon>Geometridae</taxon>
        <taxon>Larentiinae</taxon>
        <taxon>Operophtera</taxon>
    </lineage>
</organism>
<feature type="transmembrane region" description="Helical" evidence="1">
    <location>
        <begin position="25"/>
        <end position="43"/>
    </location>
</feature>
<feature type="transmembrane region" description="Helical" evidence="1">
    <location>
        <begin position="107"/>
        <end position="130"/>
    </location>
</feature>
<dbReference type="Proteomes" id="UP000037510">
    <property type="component" value="Unassembled WGS sequence"/>
</dbReference>
<feature type="transmembrane region" description="Helical" evidence="1">
    <location>
        <begin position="55"/>
        <end position="79"/>
    </location>
</feature>
<evidence type="ECO:0000313" key="2">
    <source>
        <dbReference type="EMBL" id="KOB78886.1"/>
    </source>
</evidence>
<reference evidence="2 3" key="1">
    <citation type="journal article" date="2015" name="Genome Biol. Evol.">
        <title>The genome of winter moth (Operophtera brumata) provides a genomic perspective on sexual dimorphism and phenology.</title>
        <authorList>
            <person name="Derks M.F."/>
            <person name="Smit S."/>
            <person name="Salis L."/>
            <person name="Schijlen E."/>
            <person name="Bossers A."/>
            <person name="Mateman C."/>
            <person name="Pijl A.S."/>
            <person name="de Ridder D."/>
            <person name="Groenen M.A."/>
            <person name="Visser M.E."/>
            <person name="Megens H.J."/>
        </authorList>
    </citation>
    <scope>NUCLEOTIDE SEQUENCE [LARGE SCALE GENOMIC DNA]</scope>
    <source>
        <strain evidence="2">WM2013NL</strain>
        <tissue evidence="2">Head and thorax</tissue>
    </source>
</reference>
<evidence type="ECO:0000256" key="1">
    <source>
        <dbReference type="SAM" id="Phobius"/>
    </source>
</evidence>
<comment type="caution">
    <text evidence="2">The sequence shown here is derived from an EMBL/GenBank/DDBJ whole genome shotgun (WGS) entry which is preliminary data.</text>
</comment>
<evidence type="ECO:0000313" key="3">
    <source>
        <dbReference type="Proteomes" id="UP000037510"/>
    </source>
</evidence>
<accession>A0A0L7LUK0</accession>
<proteinExistence type="predicted"/>
<sequence length="144" mass="16164">MFVVENAHGTITAYKRDSTDHVKLLTLRLLLVIVVVALLTIHIRSVRVFRWEQSVSGGLLAYLCGFGVVLMTLNAAFIWHRWLSAGELTRAVAELLETLGIPVRRQVIIKSSLSAMAAILLLIDLTWAMMNSEKAAKDYMTIRR</sequence>
<dbReference type="AlphaFoldDB" id="A0A0L7LUK0"/>
<keyword evidence="3" id="KW-1185">Reference proteome</keyword>
<keyword evidence="1" id="KW-1133">Transmembrane helix</keyword>
<keyword evidence="1" id="KW-0812">Transmembrane</keyword>
<keyword evidence="1" id="KW-0472">Membrane</keyword>
<dbReference type="EMBL" id="JTDY01000097">
    <property type="protein sequence ID" value="KOB78886.1"/>
    <property type="molecule type" value="Genomic_DNA"/>
</dbReference>
<protein>
    <submittedName>
        <fullName evidence="2">Nitroreductase family protein</fullName>
    </submittedName>
</protein>